<dbReference type="PANTHER" id="PTHR11046:SF27">
    <property type="entry name" value="PROTEIN CBG26503"/>
    <property type="match status" value="1"/>
</dbReference>
<accession>A0A8R1IBZ7</accession>
<protein>
    <submittedName>
        <fullName evidence="2">Uncharacterized protein</fullName>
    </submittedName>
</protein>
<dbReference type="PANTHER" id="PTHR11046">
    <property type="entry name" value="OLIGORIBONUCLEASE, MITOCHONDRIAL"/>
    <property type="match status" value="1"/>
</dbReference>
<evidence type="ECO:0000313" key="3">
    <source>
        <dbReference type="Proteomes" id="UP000005237"/>
    </source>
</evidence>
<keyword evidence="1" id="KW-0540">Nuclease</keyword>
<organism evidence="2 3">
    <name type="scientific">Caenorhabditis japonica</name>
    <dbReference type="NCBI Taxonomy" id="281687"/>
    <lineage>
        <taxon>Eukaryota</taxon>
        <taxon>Metazoa</taxon>
        <taxon>Ecdysozoa</taxon>
        <taxon>Nematoda</taxon>
        <taxon>Chromadorea</taxon>
        <taxon>Rhabditida</taxon>
        <taxon>Rhabditina</taxon>
        <taxon>Rhabditomorpha</taxon>
        <taxon>Rhabditoidea</taxon>
        <taxon>Rhabditidae</taxon>
        <taxon>Peloderinae</taxon>
        <taxon>Caenorhabditis</taxon>
    </lineage>
</organism>
<dbReference type="EnsemblMetazoa" id="CJA26329a.1">
    <property type="protein sequence ID" value="CJA26329a.1"/>
    <property type="gene ID" value="WBGene00181901"/>
</dbReference>
<sequence>MDEDAPPRKMSKPDTFFKQNHDAVLEKCRETLAKYGISGNFETSTNLDTVPNEVIVALLKEGHSYSNKAVEAVISLKINGVADEKVGEIFKIVGELAGIRFDCTPSAASCRNFALAALHIGQSHIKSRLGKFLDNGEQLCLASDETTKGTSKLQAFGVFSTDGMFTCLGIKQVAEKSAQTAITALEAVVSQLPEAPTDLFKKFIIAVRSTISDSARTEVKFNDLLQSLRNEAIPGVMENYEELSESEKTEISKFSQYFCQLHVVSNFTKVALKSLLEHELTVDGARRTDDPSAFVLIKLLWEAFCHKKSINRFTFPAFLGNRFNIVFVLASRVFFHRHHLKNLLRNVTGPLWRLAEGCDHIFETCEYALQLHVWLEECAAHPFLFFEGNSPTPNLEMNSSTNSSLLLQELVGKVSTEMGAEVVSILSRASIDYFSRAFVDFLPGGKYCNDANEVRGSSSSAPATNRNIESVFGLMSHFFDTKPNMRLDVKVAYTLLKKNHTLEWLRTLPEEDQDKILTDSRAALKMMKNASKERQIQIENDILHQMKLKNQNATKKQAKLLSDRTNATHEVLRKLIIQQTAPYPKFFNASVGQKQIQLEDLVQKLQLLFRTYNKNQLIVLNHHEYIGKKFEEMLTNRRRSSTSLKRGFVQDIRLSGRQKIVSLKYEDDEDTFERELSIFEEELSNGIVIFIN</sequence>
<keyword evidence="3" id="KW-1185">Reference proteome</keyword>
<evidence type="ECO:0000313" key="2">
    <source>
        <dbReference type="EnsemblMetazoa" id="CJA26329a.1"/>
    </source>
</evidence>
<dbReference type="AlphaFoldDB" id="A0A8R1IBZ7"/>
<dbReference type="GO" id="GO:0000175">
    <property type="term" value="F:3'-5'-RNA exonuclease activity"/>
    <property type="evidence" value="ECO:0007669"/>
    <property type="project" value="InterPro"/>
</dbReference>
<keyword evidence="1" id="KW-0378">Hydrolase</keyword>
<proteinExistence type="predicted"/>
<reference evidence="2" key="2">
    <citation type="submission" date="2022-06" db="UniProtKB">
        <authorList>
            <consortium name="EnsemblMetazoa"/>
        </authorList>
    </citation>
    <scope>IDENTIFICATION</scope>
    <source>
        <strain evidence="2">DF5081</strain>
    </source>
</reference>
<evidence type="ECO:0000256" key="1">
    <source>
        <dbReference type="ARBA" id="ARBA00022722"/>
    </source>
</evidence>
<dbReference type="InterPro" id="IPR022894">
    <property type="entry name" value="Oligoribonuclease"/>
</dbReference>
<dbReference type="Proteomes" id="UP000005237">
    <property type="component" value="Unassembled WGS sequence"/>
</dbReference>
<reference evidence="3" key="1">
    <citation type="submission" date="2010-08" db="EMBL/GenBank/DDBJ databases">
        <authorList>
            <consortium name="Caenorhabditis japonica Sequencing Consortium"/>
            <person name="Wilson R.K."/>
        </authorList>
    </citation>
    <scope>NUCLEOTIDE SEQUENCE [LARGE SCALE GENOMIC DNA]</scope>
    <source>
        <strain evidence="3">DF5081</strain>
    </source>
</reference>
<name>A0A8R1IBZ7_CAEJA</name>